<dbReference type="PROSITE" id="PS51257">
    <property type="entry name" value="PROKAR_LIPOPROTEIN"/>
    <property type="match status" value="1"/>
</dbReference>
<feature type="chain" id="PRO_5046975192" evidence="2">
    <location>
        <begin position="24"/>
        <end position="366"/>
    </location>
</feature>
<keyword evidence="2" id="KW-0732">Signal</keyword>
<evidence type="ECO:0000256" key="2">
    <source>
        <dbReference type="SAM" id="SignalP"/>
    </source>
</evidence>
<dbReference type="Gene3D" id="2.130.10.10">
    <property type="entry name" value="YVTN repeat-like/Quinoprotein amine dehydrogenase"/>
    <property type="match status" value="2"/>
</dbReference>
<evidence type="ECO:0000313" key="3">
    <source>
        <dbReference type="EMBL" id="MBL0424151.1"/>
    </source>
</evidence>
<keyword evidence="4" id="KW-1185">Reference proteome</keyword>
<dbReference type="PROSITE" id="PS51318">
    <property type="entry name" value="TAT"/>
    <property type="match status" value="1"/>
</dbReference>
<feature type="signal peptide" evidence="2">
    <location>
        <begin position="1"/>
        <end position="23"/>
    </location>
</feature>
<dbReference type="RefSeq" id="WP_201687398.1">
    <property type="nucleotide sequence ID" value="NZ_JAEQND010000002.1"/>
</dbReference>
<evidence type="ECO:0000256" key="1">
    <source>
        <dbReference type="ARBA" id="ARBA00022553"/>
    </source>
</evidence>
<dbReference type="InterPro" id="IPR015943">
    <property type="entry name" value="WD40/YVTN_repeat-like_dom_sf"/>
</dbReference>
<dbReference type="InterPro" id="IPR006311">
    <property type="entry name" value="TAT_signal"/>
</dbReference>
<reference evidence="3 4" key="1">
    <citation type="journal article" date="2017" name="Int. J. Syst. Evol. Microbiol.">
        <title>Ramlibacter alkalitolerans sp. nov., alkali-tolerant bacterium isolated from soil of ginseng.</title>
        <authorList>
            <person name="Lee D.H."/>
            <person name="Cha C.J."/>
        </authorList>
    </citation>
    <scope>NUCLEOTIDE SEQUENCE [LARGE SCALE GENOMIC DNA]</scope>
    <source>
        <strain evidence="3 4">KACC 19305</strain>
    </source>
</reference>
<keyword evidence="1" id="KW-0597">Phosphoprotein</keyword>
<dbReference type="SUPFAM" id="SSF63829">
    <property type="entry name" value="Calcium-dependent phosphotriesterase"/>
    <property type="match status" value="1"/>
</dbReference>
<name>A0ABS1JIW8_9BURK</name>
<dbReference type="Proteomes" id="UP000622707">
    <property type="component" value="Unassembled WGS sequence"/>
</dbReference>
<dbReference type="PANTHER" id="PTHR43547:SF2">
    <property type="entry name" value="HYBRID SIGNAL TRANSDUCTION HISTIDINE KINASE C"/>
    <property type="match status" value="1"/>
</dbReference>
<dbReference type="InterPro" id="IPR011110">
    <property type="entry name" value="Reg_prop"/>
</dbReference>
<accession>A0ABS1JIW8</accession>
<protein>
    <submittedName>
        <fullName evidence="3">Regulator</fullName>
    </submittedName>
</protein>
<organism evidence="3 4">
    <name type="scientific">Ramlibacter alkalitolerans</name>
    <dbReference type="NCBI Taxonomy" id="2039631"/>
    <lineage>
        <taxon>Bacteria</taxon>
        <taxon>Pseudomonadati</taxon>
        <taxon>Pseudomonadota</taxon>
        <taxon>Betaproteobacteria</taxon>
        <taxon>Burkholderiales</taxon>
        <taxon>Comamonadaceae</taxon>
        <taxon>Ramlibacter</taxon>
    </lineage>
</organism>
<sequence length="366" mass="40337">MRTTVSRRVALAFALTAASCAYAQPGAKPAASAWRVLDSFEVGEGVYVRALKLEEKRNVMWVGTSSGVHEVDLKSLKPVNTFTRKEGLANEYVFSVGVDHAGNKWFGTNAGGVSRYNNGQWKTFFPMHGLADYWVYCFANQKDGTLWIGTWAGTSKVDPKTGKFTTYVRELINEWVYGLGVDAKDRVWFGTEGGVSMFDGKTWKSWTHKDGLGAPNTDQLPFSTNTGLGTRSRHDLATMNEGRPTYNPNYTFAIHVDPKDNVWAGTWGGGVARFDGAKWTNMNSNDGLAGNIVYSIAQTPDGNMWFGTNRGVSRWDGKGWQNFGRKEGLLEENVYALAVTPTGEVWAGTRKGVARIGRQAPATQNR</sequence>
<gene>
    <name evidence="3" type="ORF">JI746_03440</name>
</gene>
<dbReference type="EMBL" id="JAEQND010000002">
    <property type="protein sequence ID" value="MBL0424151.1"/>
    <property type="molecule type" value="Genomic_DNA"/>
</dbReference>
<dbReference type="Pfam" id="PF07494">
    <property type="entry name" value="Reg_prop"/>
    <property type="match status" value="2"/>
</dbReference>
<evidence type="ECO:0000313" key="4">
    <source>
        <dbReference type="Proteomes" id="UP000622707"/>
    </source>
</evidence>
<dbReference type="PANTHER" id="PTHR43547">
    <property type="entry name" value="TWO-COMPONENT HISTIDINE KINASE"/>
    <property type="match status" value="1"/>
</dbReference>
<proteinExistence type="predicted"/>
<comment type="caution">
    <text evidence="3">The sequence shown here is derived from an EMBL/GenBank/DDBJ whole genome shotgun (WGS) entry which is preliminary data.</text>
</comment>